<feature type="domain" description="Flavin reductase like" evidence="2">
    <location>
        <begin position="26"/>
        <end position="167"/>
    </location>
</feature>
<comment type="caution">
    <text evidence="3">The sequence shown here is derived from an EMBL/GenBank/DDBJ whole genome shotgun (WGS) entry which is preliminary data.</text>
</comment>
<dbReference type="Proteomes" id="UP000705379">
    <property type="component" value="Unassembled WGS sequence"/>
</dbReference>
<evidence type="ECO:0000313" key="3">
    <source>
        <dbReference type="EMBL" id="MBS8260422.1"/>
    </source>
</evidence>
<dbReference type="Pfam" id="PF01613">
    <property type="entry name" value="Flavin_Reduct"/>
    <property type="match status" value="1"/>
</dbReference>
<dbReference type="GO" id="GO:0042602">
    <property type="term" value="F:riboflavin reductase (NADPH) activity"/>
    <property type="evidence" value="ECO:0007669"/>
    <property type="project" value="TreeGrafter"/>
</dbReference>
<organism evidence="3 4">
    <name type="scientific">Roseibium polysiphoniae</name>
    <dbReference type="NCBI Taxonomy" id="2571221"/>
    <lineage>
        <taxon>Bacteria</taxon>
        <taxon>Pseudomonadati</taxon>
        <taxon>Pseudomonadota</taxon>
        <taxon>Alphaproteobacteria</taxon>
        <taxon>Hyphomicrobiales</taxon>
        <taxon>Stappiaceae</taxon>
        <taxon>Roseibium</taxon>
    </lineage>
</organism>
<dbReference type="SMART" id="SM00903">
    <property type="entry name" value="Flavin_Reduct"/>
    <property type="match status" value="1"/>
</dbReference>
<dbReference type="PANTHER" id="PTHR30466">
    <property type="entry name" value="FLAVIN REDUCTASE"/>
    <property type="match status" value="1"/>
</dbReference>
<dbReference type="PANTHER" id="PTHR30466:SF1">
    <property type="entry name" value="FMN REDUCTASE (NADH) RUTF"/>
    <property type="match status" value="1"/>
</dbReference>
<dbReference type="InterPro" id="IPR050268">
    <property type="entry name" value="NADH-dep_flavin_reductase"/>
</dbReference>
<protein>
    <submittedName>
        <fullName evidence="3">Flavin reductase</fullName>
    </submittedName>
</protein>
<dbReference type="GO" id="GO:0010181">
    <property type="term" value="F:FMN binding"/>
    <property type="evidence" value="ECO:0007669"/>
    <property type="project" value="InterPro"/>
</dbReference>
<evidence type="ECO:0000256" key="1">
    <source>
        <dbReference type="ARBA" id="ARBA00023002"/>
    </source>
</evidence>
<reference evidence="3" key="2">
    <citation type="journal article" date="2021" name="Microorganisms">
        <title>Bacterial Dimethylsulfoniopropionate Biosynthesis in the East China Sea.</title>
        <authorList>
            <person name="Liu J."/>
            <person name="Zhang Y."/>
            <person name="Liu J."/>
            <person name="Zhong H."/>
            <person name="Williams B.T."/>
            <person name="Zheng Y."/>
            <person name="Curson A.R.J."/>
            <person name="Sun C."/>
            <person name="Sun H."/>
            <person name="Song D."/>
            <person name="Wagner Mackenzie B."/>
            <person name="Bermejo Martinez A."/>
            <person name="Todd J.D."/>
            <person name="Zhang X.H."/>
        </authorList>
    </citation>
    <scope>NUCLEOTIDE SEQUENCE</scope>
    <source>
        <strain evidence="3">AESS21</strain>
    </source>
</reference>
<reference evidence="3" key="1">
    <citation type="submission" date="2018-08" db="EMBL/GenBank/DDBJ databases">
        <authorList>
            <person name="Jin W."/>
            <person name="Wang H."/>
            <person name="Yang Y."/>
            <person name="Li M."/>
            <person name="Liu J."/>
        </authorList>
    </citation>
    <scope>NUCLEOTIDE SEQUENCE</scope>
    <source>
        <strain evidence="3">AESS21</strain>
    </source>
</reference>
<evidence type="ECO:0000259" key="2">
    <source>
        <dbReference type="SMART" id="SM00903"/>
    </source>
</evidence>
<sequence length="176" mass="19108">MNMQNSSHPVSFAPDTENTRLLRDAFGRFATGVTVVTTASQDGPVGITANSFSSVSLDPPLVLWAPDKGSRRFSYFEAAEHYAIHVLSHEQGELCQGFAKNAHAFENLEHSINEQGVPLIENCLARFECARVAAYEGGDHLIVLGRVVRAEMREGNALTFFAGKLGHAAHPAADEK</sequence>
<dbReference type="InterPro" id="IPR002563">
    <property type="entry name" value="Flavin_Rdtase-like_dom"/>
</dbReference>
<evidence type="ECO:0000313" key="4">
    <source>
        <dbReference type="Proteomes" id="UP000705379"/>
    </source>
</evidence>
<gene>
    <name evidence="3" type="ORF">DYI23_09355</name>
</gene>
<accession>A0A944GSQ8</accession>
<keyword evidence="1" id="KW-0560">Oxidoreductase</keyword>
<dbReference type="AlphaFoldDB" id="A0A944GSQ8"/>
<dbReference type="InterPro" id="IPR012349">
    <property type="entry name" value="Split_barrel_FMN-bd"/>
</dbReference>
<dbReference type="RefSeq" id="WP_213215967.1">
    <property type="nucleotide sequence ID" value="NZ_QTKU01000002.1"/>
</dbReference>
<dbReference type="SUPFAM" id="SSF50475">
    <property type="entry name" value="FMN-binding split barrel"/>
    <property type="match status" value="1"/>
</dbReference>
<proteinExistence type="predicted"/>
<name>A0A944GSQ8_9HYPH</name>
<dbReference type="Gene3D" id="2.30.110.10">
    <property type="entry name" value="Electron Transport, Fmn-binding Protein, Chain A"/>
    <property type="match status" value="1"/>
</dbReference>
<dbReference type="EMBL" id="QTKU01000002">
    <property type="protein sequence ID" value="MBS8260422.1"/>
    <property type="molecule type" value="Genomic_DNA"/>
</dbReference>